<evidence type="ECO:0000313" key="5">
    <source>
        <dbReference type="EMBL" id="SDY95800.1"/>
    </source>
</evidence>
<dbReference type="InterPro" id="IPR012340">
    <property type="entry name" value="NA-bd_OB-fold"/>
</dbReference>
<dbReference type="EMBL" id="FNOK01000040">
    <property type="protein sequence ID" value="SDY95800.1"/>
    <property type="molecule type" value="Genomic_DNA"/>
</dbReference>
<dbReference type="OrthoDB" id="7477356at2"/>
<dbReference type="InterPro" id="IPR011129">
    <property type="entry name" value="CSD"/>
</dbReference>
<reference evidence="6" key="1">
    <citation type="submission" date="2016-10" db="EMBL/GenBank/DDBJ databases">
        <authorList>
            <person name="Varghese N."/>
            <person name="Submissions S."/>
        </authorList>
    </citation>
    <scope>NUCLEOTIDE SEQUENCE [LARGE SCALE GENOMIC DNA]</scope>
    <source>
        <strain evidence="6">CGMCC 4.3530</strain>
    </source>
</reference>
<dbReference type="Gene3D" id="6.20.370.130">
    <property type="match status" value="1"/>
</dbReference>
<proteinExistence type="predicted"/>
<keyword evidence="5" id="KW-0238">DNA-binding</keyword>
<dbReference type="STRING" id="418495.SAMN05216215_104072"/>
<dbReference type="PRINTS" id="PR00050">
    <property type="entry name" value="COLDSHOCK"/>
</dbReference>
<dbReference type="AlphaFoldDB" id="A0A1H3P447"/>
<dbReference type="PANTHER" id="PTHR11544">
    <property type="entry name" value="COLD SHOCK DOMAIN CONTAINING PROTEINS"/>
    <property type="match status" value="1"/>
</dbReference>
<evidence type="ECO:0000259" key="4">
    <source>
        <dbReference type="PROSITE" id="PS51857"/>
    </source>
</evidence>
<evidence type="ECO:0000256" key="1">
    <source>
        <dbReference type="ARBA" id="ARBA00004496"/>
    </source>
</evidence>
<sequence>MAQGTVKWFNAEKGFGFIAPDDGGADVFVHYSAIDSSGFRTLEENQQVNFEVTQGPKGPQASSVRPL</sequence>
<dbReference type="PROSITE" id="PS00352">
    <property type="entry name" value="CSD_1"/>
    <property type="match status" value="1"/>
</dbReference>
<evidence type="ECO:0000313" key="6">
    <source>
        <dbReference type="Proteomes" id="UP000199529"/>
    </source>
</evidence>
<dbReference type="RefSeq" id="WP_093273004.1">
    <property type="nucleotide sequence ID" value="NZ_FNOK01000040.1"/>
</dbReference>
<dbReference type="PROSITE" id="PS51857">
    <property type="entry name" value="CSD_2"/>
    <property type="match status" value="1"/>
</dbReference>
<dbReference type="InterPro" id="IPR002059">
    <property type="entry name" value="CSP_DNA-bd"/>
</dbReference>
<feature type="domain" description="CSD" evidence="4">
    <location>
        <begin position="1"/>
        <end position="66"/>
    </location>
</feature>
<protein>
    <submittedName>
        <fullName evidence="5">Cold-shock DNA-binding protein family</fullName>
    </submittedName>
</protein>
<gene>
    <name evidence="5" type="ORF">SAMN05216215_104072</name>
</gene>
<dbReference type="Proteomes" id="UP000199529">
    <property type="component" value="Unassembled WGS sequence"/>
</dbReference>
<dbReference type="InterPro" id="IPR050181">
    <property type="entry name" value="Cold_shock_domain"/>
</dbReference>
<organism evidence="5 6">
    <name type="scientific">Saccharopolyspora shandongensis</name>
    <dbReference type="NCBI Taxonomy" id="418495"/>
    <lineage>
        <taxon>Bacteria</taxon>
        <taxon>Bacillati</taxon>
        <taxon>Actinomycetota</taxon>
        <taxon>Actinomycetes</taxon>
        <taxon>Pseudonocardiales</taxon>
        <taxon>Pseudonocardiaceae</taxon>
        <taxon>Saccharopolyspora</taxon>
    </lineage>
</organism>
<dbReference type="CDD" id="cd04458">
    <property type="entry name" value="CSP_CDS"/>
    <property type="match status" value="1"/>
</dbReference>
<keyword evidence="2" id="KW-0963">Cytoplasm</keyword>
<name>A0A1H3P447_9PSEU</name>
<dbReference type="SMART" id="SM00357">
    <property type="entry name" value="CSP"/>
    <property type="match status" value="1"/>
</dbReference>
<dbReference type="GO" id="GO:0003677">
    <property type="term" value="F:DNA binding"/>
    <property type="evidence" value="ECO:0007669"/>
    <property type="project" value="UniProtKB-KW"/>
</dbReference>
<evidence type="ECO:0000256" key="2">
    <source>
        <dbReference type="ARBA" id="ARBA00022490"/>
    </source>
</evidence>
<dbReference type="PIRSF" id="PIRSF002599">
    <property type="entry name" value="Cold_shock_A"/>
    <property type="match status" value="1"/>
</dbReference>
<dbReference type="InterPro" id="IPR012156">
    <property type="entry name" value="Cold_shock_CspA"/>
</dbReference>
<evidence type="ECO:0000256" key="3">
    <source>
        <dbReference type="RuleBase" id="RU000408"/>
    </source>
</evidence>
<dbReference type="Pfam" id="PF00313">
    <property type="entry name" value="CSD"/>
    <property type="match status" value="1"/>
</dbReference>
<dbReference type="SUPFAM" id="SSF50249">
    <property type="entry name" value="Nucleic acid-binding proteins"/>
    <property type="match status" value="1"/>
</dbReference>
<accession>A0A1H3P447</accession>
<dbReference type="GO" id="GO:0005737">
    <property type="term" value="C:cytoplasm"/>
    <property type="evidence" value="ECO:0007669"/>
    <property type="project" value="UniProtKB-SubCell"/>
</dbReference>
<dbReference type="FunFam" id="2.40.50.140:FF:000006">
    <property type="entry name" value="Cold shock protein CspC"/>
    <property type="match status" value="1"/>
</dbReference>
<comment type="subcellular location">
    <subcellularLocation>
        <location evidence="1 3">Cytoplasm</location>
    </subcellularLocation>
</comment>
<dbReference type="InterPro" id="IPR019844">
    <property type="entry name" value="CSD_CS"/>
</dbReference>
<keyword evidence="6" id="KW-1185">Reference proteome</keyword>
<dbReference type="Gene3D" id="2.40.50.140">
    <property type="entry name" value="Nucleic acid-binding proteins"/>
    <property type="match status" value="1"/>
</dbReference>